<dbReference type="Proteomes" id="UP000183967">
    <property type="component" value="Unassembled WGS sequence"/>
</dbReference>
<evidence type="ECO:0000313" key="2">
    <source>
        <dbReference type="Proteomes" id="UP000183967"/>
    </source>
</evidence>
<dbReference type="AlphaFoldDB" id="A0A1M5T6S5"/>
<dbReference type="Gene3D" id="1.20.120.490">
    <property type="entry name" value="Hypothetical protein TM1646-like domain"/>
    <property type="match status" value="1"/>
</dbReference>
<dbReference type="OrthoDB" id="1680946at2"/>
<evidence type="ECO:0008006" key="3">
    <source>
        <dbReference type="Google" id="ProtNLM"/>
    </source>
</evidence>
<proteinExistence type="predicted"/>
<keyword evidence="2" id="KW-1185">Reference proteome</keyword>
<reference evidence="2" key="1">
    <citation type="submission" date="2016-11" db="EMBL/GenBank/DDBJ databases">
        <authorList>
            <person name="Varghese N."/>
            <person name="Submissions S."/>
        </authorList>
    </citation>
    <scope>NUCLEOTIDE SEQUENCE [LARGE SCALE GENOMIC DNA]</scope>
    <source>
        <strain evidence="2">DSM 13643</strain>
    </source>
</reference>
<sequence length="149" mass="17440">MKISDISSKNGKAFNKINEVSNKADVNKIKFSQSLKVMEGLNKKERLDLLLKQIDKQAERLSKKIDISELIVYKKLVSQFMKEALESMVKFSKNSFLDRRGRHRIYAIIKKVDKELEKLTEDVLKKEKDNLNILKRLDDIRGLILDIYL</sequence>
<accession>A0A1M5T6S5</accession>
<dbReference type="EMBL" id="FQXO01000018">
    <property type="protein sequence ID" value="SHH46412.1"/>
    <property type="molecule type" value="Genomic_DNA"/>
</dbReference>
<name>A0A1M5T6S5_9FIRM</name>
<dbReference type="InterPro" id="IPR005585">
    <property type="entry name" value="DUF327"/>
</dbReference>
<dbReference type="RefSeq" id="WP_073195791.1">
    <property type="nucleotide sequence ID" value="NZ_FQXO01000018.1"/>
</dbReference>
<gene>
    <name evidence="1" type="ORF">SAMN02745135_00878</name>
</gene>
<evidence type="ECO:0000313" key="1">
    <source>
        <dbReference type="EMBL" id="SHH46412.1"/>
    </source>
</evidence>
<protein>
    <recommendedName>
        <fullName evidence="3">DUF327 domain-containing protein</fullName>
    </recommendedName>
</protein>
<dbReference type="Pfam" id="PF03885">
    <property type="entry name" value="DUF327"/>
    <property type="match status" value="1"/>
</dbReference>
<organism evidence="1 2">
    <name type="scientific">Caloranaerobacter azorensis DSM 13643</name>
    <dbReference type="NCBI Taxonomy" id="1121264"/>
    <lineage>
        <taxon>Bacteria</taxon>
        <taxon>Bacillati</taxon>
        <taxon>Bacillota</taxon>
        <taxon>Tissierellia</taxon>
        <taxon>Tissierellales</taxon>
        <taxon>Thermohalobacteraceae</taxon>
        <taxon>Caloranaerobacter</taxon>
    </lineage>
</organism>
<dbReference type="SUPFAM" id="SSF158397">
    <property type="entry name" value="TM1646-like"/>
    <property type="match status" value="1"/>
</dbReference>
<dbReference type="InterPro" id="IPR024042">
    <property type="entry name" value="TM1646-like_dom_sf"/>
</dbReference>